<proteinExistence type="predicted"/>
<protein>
    <submittedName>
        <fullName evidence="3">Malonyl-CoA decarboxylase</fullName>
    </submittedName>
</protein>
<dbReference type="Gene3D" id="3.40.630.150">
    <property type="entry name" value="Malonyl-CoA decarboxylase, catalytic domain"/>
    <property type="match status" value="1"/>
</dbReference>
<dbReference type="GO" id="GO:0006633">
    <property type="term" value="P:fatty acid biosynthetic process"/>
    <property type="evidence" value="ECO:0007669"/>
    <property type="project" value="InterPro"/>
</dbReference>
<gene>
    <name evidence="3" type="ORF">SAMN05216258_106107</name>
</gene>
<dbReference type="InterPro" id="IPR042303">
    <property type="entry name" value="Malonyl_CoA_deC_C_sf"/>
</dbReference>
<dbReference type="InterPro" id="IPR038351">
    <property type="entry name" value="MCD_N_sf"/>
</dbReference>
<feature type="domain" description="Malonyl-CoA decarboxylase C-terminal" evidence="1">
    <location>
        <begin position="182"/>
        <end position="421"/>
    </location>
</feature>
<dbReference type="RefSeq" id="WP_092860469.1">
    <property type="nucleotide sequence ID" value="NZ_FOQH01000006.1"/>
</dbReference>
<dbReference type="PANTHER" id="PTHR28641:SF1">
    <property type="entry name" value="MALONYL-COA DECARBOXYLASE, MITOCHONDRIAL"/>
    <property type="match status" value="1"/>
</dbReference>
<reference evidence="3 4" key="1">
    <citation type="submission" date="2016-10" db="EMBL/GenBank/DDBJ databases">
        <authorList>
            <person name="de Groot N.N."/>
        </authorList>
    </citation>
    <scope>NUCLEOTIDE SEQUENCE [LARGE SCALE GENOMIC DNA]</scope>
    <source>
        <strain evidence="3 4">CGMCC 1.11030</strain>
    </source>
</reference>
<dbReference type="Gene3D" id="1.20.140.90">
    <property type="entry name" value="Malonyl-CoA decarboxylase, oligemerization domain"/>
    <property type="match status" value="1"/>
</dbReference>
<evidence type="ECO:0000259" key="2">
    <source>
        <dbReference type="Pfam" id="PF17408"/>
    </source>
</evidence>
<dbReference type="InterPro" id="IPR035372">
    <property type="entry name" value="MCD_N"/>
</dbReference>
<dbReference type="Pfam" id="PF05292">
    <property type="entry name" value="MCD"/>
    <property type="match status" value="1"/>
</dbReference>
<keyword evidence="4" id="KW-1185">Reference proteome</keyword>
<dbReference type="STRING" id="1114924.SAMN05216258_106107"/>
<evidence type="ECO:0000259" key="1">
    <source>
        <dbReference type="Pfam" id="PF05292"/>
    </source>
</evidence>
<dbReference type="PANTHER" id="PTHR28641">
    <property type="match status" value="1"/>
</dbReference>
<dbReference type="InterPro" id="IPR007956">
    <property type="entry name" value="Malonyl_CoA_deC_C"/>
</dbReference>
<evidence type="ECO:0000313" key="4">
    <source>
        <dbReference type="Proteomes" id="UP000199377"/>
    </source>
</evidence>
<dbReference type="EMBL" id="FOQH01000006">
    <property type="protein sequence ID" value="SFI37639.1"/>
    <property type="molecule type" value="Genomic_DNA"/>
</dbReference>
<organism evidence="3 4">
    <name type="scientific">Albimonas pacifica</name>
    <dbReference type="NCBI Taxonomy" id="1114924"/>
    <lineage>
        <taxon>Bacteria</taxon>
        <taxon>Pseudomonadati</taxon>
        <taxon>Pseudomonadota</taxon>
        <taxon>Alphaproteobacteria</taxon>
        <taxon>Rhodobacterales</taxon>
        <taxon>Paracoccaceae</taxon>
        <taxon>Albimonas</taxon>
    </lineage>
</organism>
<feature type="domain" description="Malonyl-CoA decarboxylase N-terminal" evidence="2">
    <location>
        <begin position="83"/>
        <end position="179"/>
    </location>
</feature>
<evidence type="ECO:0000313" key="3">
    <source>
        <dbReference type="EMBL" id="SFI37639.1"/>
    </source>
</evidence>
<accession>A0A1I3HPX7</accession>
<dbReference type="Pfam" id="PF17408">
    <property type="entry name" value="MCD_N"/>
    <property type="match status" value="1"/>
</dbReference>
<dbReference type="InterPro" id="IPR038917">
    <property type="entry name" value="Malonyl_CoA_deC"/>
</dbReference>
<dbReference type="GO" id="GO:0050080">
    <property type="term" value="F:malonyl-CoA decarboxylase activity"/>
    <property type="evidence" value="ECO:0007669"/>
    <property type="project" value="InterPro"/>
</dbReference>
<sequence length="455" mass="49895">MPSINIDFVQDLLSALRLNDRPWSGASGGAPDRRLEEACARLMKPGGEASRIAAAAEALEAWQRLDPAQRAAFFRRLLDDLGPDVDALRGAYAAWEAAMAARRTEAPDAPEQESPEAAFARLFEAVEPRRQGLLRALNLCPGGTIALVRMREDLLAAAKADPSLAPLDVDFAHLFASWFNRGFLVLREIDWNTPAAILEKIVAYEAVHEIRDWDDLRRRLDPADRRCFAFFHPATGDEPLVFVEVALTDGVPGAIAPVLEGGGAMNPRDADTAVFYSISNCQGGLKGVTFGSFLIKQVVQELSRELPNLKTFVTLSPVPGFAAWLERTAQDDPLAADLRARLAAGAWREDEAERKALVPRMERRTAQYLLEGKRRDGRPEDPVARFHLGNGAMLAEVHWPADLSDSGIERGCGAMVNYLYDLDRIEARHEAFAKEGAVAAAPGVKRLLKSQEKAA</sequence>
<name>A0A1I3HPX7_9RHOB</name>
<dbReference type="Proteomes" id="UP000199377">
    <property type="component" value="Unassembled WGS sequence"/>
</dbReference>
<dbReference type="OrthoDB" id="5292736at2"/>
<dbReference type="AlphaFoldDB" id="A0A1I3HPX7"/>